<dbReference type="EMBL" id="BJXL01000022">
    <property type="protein sequence ID" value="GEM82833.1"/>
    <property type="molecule type" value="Genomic_DNA"/>
</dbReference>
<comment type="caution">
    <text evidence="2">The sequence shown here is derived from an EMBL/GenBank/DDBJ whole genome shotgun (WGS) entry which is preliminary data.</text>
</comment>
<dbReference type="AlphaFoldDB" id="A0A511QZM8"/>
<gene>
    <name evidence="2" type="ORF">MHY01S_09990</name>
</gene>
<dbReference type="PANTHER" id="PTHR32309">
    <property type="entry name" value="TYROSINE-PROTEIN KINASE"/>
    <property type="match status" value="1"/>
</dbReference>
<reference evidence="2 3" key="1">
    <citation type="submission" date="2019-07" db="EMBL/GenBank/DDBJ databases">
        <title>Whole genome shotgun sequence of Meiothermus hypogaeus NBRC 106114.</title>
        <authorList>
            <person name="Hosoyama A."/>
            <person name="Uohara A."/>
            <person name="Ohji S."/>
            <person name="Ichikawa N."/>
        </authorList>
    </citation>
    <scope>NUCLEOTIDE SEQUENCE [LARGE SCALE GENOMIC DNA]</scope>
    <source>
        <strain evidence="2 3">NBRC 106114</strain>
    </source>
</reference>
<organism evidence="2 3">
    <name type="scientific">Meiothermus hypogaeus NBRC 106114</name>
    <dbReference type="NCBI Taxonomy" id="1227553"/>
    <lineage>
        <taxon>Bacteria</taxon>
        <taxon>Thermotogati</taxon>
        <taxon>Deinococcota</taxon>
        <taxon>Deinococci</taxon>
        <taxon>Thermales</taxon>
        <taxon>Thermaceae</taxon>
        <taxon>Meiothermus</taxon>
    </lineage>
</organism>
<keyword evidence="1" id="KW-1133">Transmembrane helix</keyword>
<keyword evidence="1" id="KW-0812">Transmembrane</keyword>
<feature type="transmembrane region" description="Helical" evidence="1">
    <location>
        <begin position="17"/>
        <end position="36"/>
    </location>
</feature>
<proteinExistence type="predicted"/>
<sequence>MTSMTDFDRLLLSFSRYMWALLGLSVGIAILAYFLVTAQPRVYEATTRLLSANPVELSSSLNTPQLRPLAAAAYREAAYSTLVVEDMHRRFPGVLPKEVSKIREKMRIRSIETVGSTSIVFVLSVRDKDPRQAAAMANAWGEALQAWETALVRENFRRASASLESRLRWVDNQLNQASNRTDLAGLRELRATIERDLGIVRSLENSASGQLSMLSKAEVPTDAIWPRPLLTSGIAAVTILLLGFVLLAVRDRLFGPQG</sequence>
<keyword evidence="1" id="KW-0472">Membrane</keyword>
<protein>
    <recommendedName>
        <fullName evidence="4">Polysaccharide chain length determinant N-terminal domain-containing protein</fullName>
    </recommendedName>
</protein>
<feature type="transmembrane region" description="Helical" evidence="1">
    <location>
        <begin position="229"/>
        <end position="249"/>
    </location>
</feature>
<accession>A0A511QZM8</accession>
<dbReference type="PANTHER" id="PTHR32309:SF31">
    <property type="entry name" value="CAPSULAR EXOPOLYSACCHARIDE FAMILY"/>
    <property type="match status" value="1"/>
</dbReference>
<evidence type="ECO:0000313" key="2">
    <source>
        <dbReference type="EMBL" id="GEM82833.1"/>
    </source>
</evidence>
<evidence type="ECO:0000313" key="3">
    <source>
        <dbReference type="Proteomes" id="UP000321197"/>
    </source>
</evidence>
<dbReference type="Proteomes" id="UP000321197">
    <property type="component" value="Unassembled WGS sequence"/>
</dbReference>
<dbReference type="InterPro" id="IPR050445">
    <property type="entry name" value="Bact_polysacc_biosynth/exp"/>
</dbReference>
<evidence type="ECO:0008006" key="4">
    <source>
        <dbReference type="Google" id="ProtNLM"/>
    </source>
</evidence>
<evidence type="ECO:0000256" key="1">
    <source>
        <dbReference type="SAM" id="Phobius"/>
    </source>
</evidence>
<name>A0A511QZM8_9DEIN</name>